<evidence type="ECO:0000256" key="6">
    <source>
        <dbReference type="ARBA" id="ARBA00022842"/>
    </source>
</evidence>
<comment type="similarity">
    <text evidence="2">Belongs to the CorA metal ion transporter (MIT) (TC 1.A.35) family.</text>
</comment>
<dbReference type="CDD" id="cd12830">
    <property type="entry name" value="MtCorA-like"/>
    <property type="match status" value="1"/>
</dbReference>
<gene>
    <name evidence="13" type="ORF">EKO23_16280</name>
</gene>
<dbReference type="InterPro" id="IPR045861">
    <property type="entry name" value="CorA_cytoplasmic_dom"/>
</dbReference>
<dbReference type="OrthoDB" id="9803416at2"/>
<evidence type="ECO:0000313" key="13">
    <source>
        <dbReference type="EMBL" id="RYP84282.1"/>
    </source>
</evidence>
<dbReference type="GO" id="GO:0015087">
    <property type="term" value="F:cobalt ion transmembrane transporter activity"/>
    <property type="evidence" value="ECO:0007669"/>
    <property type="project" value="TreeGrafter"/>
</dbReference>
<comment type="function">
    <text evidence="11">Mediates influx of magnesium ions. Alternates between open and closed states. Activated by low cytoplasmic Mg(2+) levels. Inactive when cytoplasmic Mg(2+) levels are high.</text>
</comment>
<dbReference type="Pfam" id="PF01544">
    <property type="entry name" value="CorA"/>
    <property type="match status" value="1"/>
</dbReference>
<dbReference type="SUPFAM" id="SSF143865">
    <property type="entry name" value="CorA soluble domain-like"/>
    <property type="match status" value="1"/>
</dbReference>
<dbReference type="Proteomes" id="UP000295198">
    <property type="component" value="Unassembled WGS sequence"/>
</dbReference>
<evidence type="ECO:0000256" key="8">
    <source>
        <dbReference type="ARBA" id="ARBA00023065"/>
    </source>
</evidence>
<dbReference type="GO" id="GO:0005886">
    <property type="term" value="C:plasma membrane"/>
    <property type="evidence" value="ECO:0007669"/>
    <property type="project" value="UniProtKB-SubCell"/>
</dbReference>
<evidence type="ECO:0000256" key="10">
    <source>
        <dbReference type="ARBA" id="ARBA00034269"/>
    </source>
</evidence>
<keyword evidence="7 12" id="KW-1133">Transmembrane helix</keyword>
<dbReference type="PANTHER" id="PTHR46494:SF1">
    <property type="entry name" value="CORA FAMILY METAL ION TRANSPORTER (EUROFUNG)"/>
    <property type="match status" value="1"/>
</dbReference>
<evidence type="ECO:0000256" key="12">
    <source>
        <dbReference type="SAM" id="Phobius"/>
    </source>
</evidence>
<dbReference type="SUPFAM" id="SSF144083">
    <property type="entry name" value="Magnesium transport protein CorA, transmembrane region"/>
    <property type="match status" value="1"/>
</dbReference>
<evidence type="ECO:0000256" key="2">
    <source>
        <dbReference type="ARBA" id="ARBA00009765"/>
    </source>
</evidence>
<accession>A0A4Q4Z8Y3</accession>
<evidence type="ECO:0000256" key="1">
    <source>
        <dbReference type="ARBA" id="ARBA00004651"/>
    </source>
</evidence>
<dbReference type="Gene3D" id="3.30.460.20">
    <property type="entry name" value="CorA soluble domain-like"/>
    <property type="match status" value="1"/>
</dbReference>
<dbReference type="PANTHER" id="PTHR46494">
    <property type="entry name" value="CORA FAMILY METAL ION TRANSPORTER (EUROFUNG)"/>
    <property type="match status" value="1"/>
</dbReference>
<keyword evidence="5 12" id="KW-0812">Transmembrane</keyword>
<dbReference type="GO" id="GO:0015095">
    <property type="term" value="F:magnesium ion transmembrane transporter activity"/>
    <property type="evidence" value="ECO:0007669"/>
    <property type="project" value="TreeGrafter"/>
</dbReference>
<keyword evidence="9 12" id="KW-0472">Membrane</keyword>
<dbReference type="FunFam" id="1.20.58.340:FF:000004">
    <property type="entry name" value="Magnesium transport protein CorA"/>
    <property type="match status" value="1"/>
</dbReference>
<dbReference type="InterPro" id="IPR045863">
    <property type="entry name" value="CorA_TM1_TM2"/>
</dbReference>
<dbReference type="GO" id="GO:0000287">
    <property type="term" value="F:magnesium ion binding"/>
    <property type="evidence" value="ECO:0007669"/>
    <property type="project" value="TreeGrafter"/>
</dbReference>
<organism evidence="13 14">
    <name type="scientific">Nocardioides guangzhouensis</name>
    <dbReference type="NCBI Taxonomy" id="2497878"/>
    <lineage>
        <taxon>Bacteria</taxon>
        <taxon>Bacillati</taxon>
        <taxon>Actinomycetota</taxon>
        <taxon>Actinomycetes</taxon>
        <taxon>Propionibacteriales</taxon>
        <taxon>Nocardioidaceae</taxon>
        <taxon>Nocardioides</taxon>
    </lineage>
</organism>
<evidence type="ECO:0000256" key="9">
    <source>
        <dbReference type="ARBA" id="ARBA00023136"/>
    </source>
</evidence>
<dbReference type="GO" id="GO:0050897">
    <property type="term" value="F:cobalt ion binding"/>
    <property type="evidence" value="ECO:0007669"/>
    <property type="project" value="TreeGrafter"/>
</dbReference>
<evidence type="ECO:0000256" key="11">
    <source>
        <dbReference type="ARBA" id="ARBA00045497"/>
    </source>
</evidence>
<keyword evidence="14" id="KW-1185">Reference proteome</keyword>
<dbReference type="AlphaFoldDB" id="A0A4Q4Z8Y3"/>
<keyword evidence="6" id="KW-0460">Magnesium</keyword>
<comment type="subcellular location">
    <subcellularLocation>
        <location evidence="1">Cell membrane</location>
        <topology evidence="1">Multi-pass membrane protein</topology>
    </subcellularLocation>
</comment>
<evidence type="ECO:0000313" key="14">
    <source>
        <dbReference type="Proteomes" id="UP000295198"/>
    </source>
</evidence>
<evidence type="ECO:0000256" key="4">
    <source>
        <dbReference type="ARBA" id="ARBA00022475"/>
    </source>
</evidence>
<evidence type="ECO:0000256" key="3">
    <source>
        <dbReference type="ARBA" id="ARBA00022448"/>
    </source>
</evidence>
<evidence type="ECO:0000256" key="7">
    <source>
        <dbReference type="ARBA" id="ARBA00022989"/>
    </source>
</evidence>
<feature type="transmembrane region" description="Helical" evidence="12">
    <location>
        <begin position="277"/>
        <end position="296"/>
    </location>
</feature>
<dbReference type="InterPro" id="IPR002523">
    <property type="entry name" value="MgTranspt_CorA/ZnTranspt_ZntB"/>
</dbReference>
<comment type="caution">
    <text evidence="13">The sequence shown here is derived from an EMBL/GenBank/DDBJ whole genome shotgun (WGS) entry which is preliminary data.</text>
</comment>
<protein>
    <submittedName>
        <fullName evidence="13">Magnesium and cobalt transport protein CorA</fullName>
    </submittedName>
</protein>
<name>A0A4Q4Z8Y3_9ACTN</name>
<dbReference type="EMBL" id="SDKM01000025">
    <property type="protein sequence ID" value="RYP84282.1"/>
    <property type="molecule type" value="Genomic_DNA"/>
</dbReference>
<dbReference type="Gene3D" id="1.20.58.340">
    <property type="entry name" value="Magnesium transport protein CorA, transmembrane region"/>
    <property type="match status" value="2"/>
</dbReference>
<comment type="catalytic activity">
    <reaction evidence="10">
        <text>Mg(2+)(in) = Mg(2+)(out)</text>
        <dbReference type="Rhea" id="RHEA:29827"/>
        <dbReference type="ChEBI" id="CHEBI:18420"/>
    </reaction>
</comment>
<sequence>MDPVIADCGVYENGRRVSGRISLDRAAEAAHSTSGFVWVGLQDPTAEDIAVVADAFGLPPLAVQDAVHAHQRPKLNVYDDVVFMVLKPVRYVDHEEVVDVSEIALFLGRNFVVTVRHGRSDVLGRVRAELDRGGSELVSHGPKAVLYRTADMVVDGYEEAITSITEDIDEIESQVFGTDEDDHAERIYKLKREVAEFRRAVLPLAAPLQRLADGLIPGIDSAAAPYFRDVHDHALRASDAIEGHDRLLSDVLQADLARVGVRQSKIAVRQNEDMRRISAWAAIALAPTAIAGIYGMNFEFMPLLTSRYGYFVILAVIGGVCWILYRLFRRSDWL</sequence>
<feature type="transmembrane region" description="Helical" evidence="12">
    <location>
        <begin position="308"/>
        <end position="328"/>
    </location>
</feature>
<reference evidence="13 14" key="1">
    <citation type="submission" date="2019-01" db="EMBL/GenBank/DDBJ databases">
        <title>Nocardioides guangzhouensis sp. nov., an actinobacterium isolated from soil.</title>
        <authorList>
            <person name="Fu Y."/>
            <person name="Cai Y."/>
            <person name="Lin Z."/>
            <person name="Chen P."/>
        </authorList>
    </citation>
    <scope>NUCLEOTIDE SEQUENCE [LARGE SCALE GENOMIC DNA]</scope>
    <source>
        <strain evidence="13 14">130</strain>
    </source>
</reference>
<proteinExistence type="inferred from homology"/>
<keyword evidence="3" id="KW-0813">Transport</keyword>
<keyword evidence="8" id="KW-0406">Ion transport</keyword>
<keyword evidence="4" id="KW-1003">Cell membrane</keyword>
<evidence type="ECO:0000256" key="5">
    <source>
        <dbReference type="ARBA" id="ARBA00022692"/>
    </source>
</evidence>